<feature type="transmembrane region" description="Helical" evidence="1">
    <location>
        <begin position="88"/>
        <end position="107"/>
    </location>
</feature>
<reference evidence="2" key="1">
    <citation type="submission" date="2020-12" db="EMBL/GenBank/DDBJ databases">
        <title>PHA producing bacteria isolated from mangrove.</title>
        <authorList>
            <person name="Zheng W."/>
            <person name="Yu S."/>
            <person name="Huang Y."/>
        </authorList>
    </citation>
    <scope>NUCLEOTIDE SEQUENCE</scope>
    <source>
        <strain evidence="2">GN8-5</strain>
    </source>
</reference>
<evidence type="ECO:0000313" key="2">
    <source>
        <dbReference type="EMBL" id="MBN8204452.1"/>
    </source>
</evidence>
<accession>A0A939DUB2</accession>
<feature type="transmembrane region" description="Helical" evidence="1">
    <location>
        <begin position="127"/>
        <end position="147"/>
    </location>
</feature>
<keyword evidence="1" id="KW-0472">Membrane</keyword>
<name>A0A939DUB2_9MICO</name>
<keyword evidence="1" id="KW-1133">Transmembrane helix</keyword>
<keyword evidence="1" id="KW-0812">Transmembrane</keyword>
<dbReference type="EMBL" id="JAEMWU010000001">
    <property type="protein sequence ID" value="MBN8204452.1"/>
    <property type="molecule type" value="Genomic_DNA"/>
</dbReference>
<gene>
    <name evidence="2" type="ORF">JF543_00595</name>
</gene>
<dbReference type="AlphaFoldDB" id="A0A939DUB2"/>
<protein>
    <submittedName>
        <fullName evidence="2">Uncharacterized protein</fullName>
    </submittedName>
</protein>
<sequence>MNRRAMVSLAGVVAVALYAVWAAVQIFVLNPLAAAPGLSLDEVYAEMAAVGETMPVGFALGVLAVGVVIAIVIAVLGMRADLDPEVLMLLFLIVLVLGAPAFFVASFAPGMSLADTFFISGADASPWAAPLYITSLLASAGIVWLVVRLARSRPVAVSVA</sequence>
<evidence type="ECO:0000256" key="1">
    <source>
        <dbReference type="SAM" id="Phobius"/>
    </source>
</evidence>
<dbReference type="RefSeq" id="WP_206822445.1">
    <property type="nucleotide sequence ID" value="NZ_JAEMWU010000001.1"/>
</dbReference>
<feature type="transmembrane region" description="Helical" evidence="1">
    <location>
        <begin position="56"/>
        <end position="76"/>
    </location>
</feature>
<comment type="caution">
    <text evidence="2">The sequence shown here is derived from an EMBL/GenBank/DDBJ whole genome shotgun (WGS) entry which is preliminary data.</text>
</comment>
<evidence type="ECO:0000313" key="3">
    <source>
        <dbReference type="Proteomes" id="UP000664385"/>
    </source>
</evidence>
<organism evidence="2 3">
    <name type="scientific">Microbacterium esteraromaticum</name>
    <dbReference type="NCBI Taxonomy" id="57043"/>
    <lineage>
        <taxon>Bacteria</taxon>
        <taxon>Bacillati</taxon>
        <taxon>Actinomycetota</taxon>
        <taxon>Actinomycetes</taxon>
        <taxon>Micrococcales</taxon>
        <taxon>Microbacteriaceae</taxon>
        <taxon>Microbacterium</taxon>
    </lineage>
</organism>
<dbReference type="Proteomes" id="UP000664385">
    <property type="component" value="Unassembled WGS sequence"/>
</dbReference>
<proteinExistence type="predicted"/>